<feature type="transmembrane region" description="Helical" evidence="1">
    <location>
        <begin position="72"/>
        <end position="91"/>
    </location>
</feature>
<sequence length="95" mass="10210">MQSAARRTGDINSWVPLSGVSDGIADDEDDWLDYVAGAGDNIVTKAPLAGGRSSLPSVTDIRRYGAMTESRSTGTLMIVYLLADPLSFVWWTTTV</sequence>
<reference evidence="2 3" key="1">
    <citation type="journal article" date="2016" name="Mol. Biol. Evol.">
        <title>Comparative Genomics of Early-Diverging Mushroom-Forming Fungi Provides Insights into the Origins of Lignocellulose Decay Capabilities.</title>
        <authorList>
            <person name="Nagy L.G."/>
            <person name="Riley R."/>
            <person name="Tritt A."/>
            <person name="Adam C."/>
            <person name="Daum C."/>
            <person name="Floudas D."/>
            <person name="Sun H."/>
            <person name="Yadav J.S."/>
            <person name="Pangilinan J."/>
            <person name="Larsson K.H."/>
            <person name="Matsuura K."/>
            <person name="Barry K."/>
            <person name="Labutti K."/>
            <person name="Kuo R."/>
            <person name="Ohm R.A."/>
            <person name="Bhattacharya S.S."/>
            <person name="Shirouzu T."/>
            <person name="Yoshinaga Y."/>
            <person name="Martin F.M."/>
            <person name="Grigoriev I.V."/>
            <person name="Hibbett D.S."/>
        </authorList>
    </citation>
    <scope>NUCLEOTIDE SEQUENCE [LARGE SCALE GENOMIC DNA]</scope>
    <source>
        <strain evidence="2 3">HHB10207 ss-3</strain>
    </source>
</reference>
<name>A0A165X9A8_9AGAM</name>
<evidence type="ECO:0000313" key="3">
    <source>
        <dbReference type="Proteomes" id="UP000076798"/>
    </source>
</evidence>
<keyword evidence="3" id="KW-1185">Reference proteome</keyword>
<gene>
    <name evidence="2" type="ORF">SISSUDRAFT_1067314</name>
</gene>
<protein>
    <submittedName>
        <fullName evidence="2">Uncharacterized protein</fullName>
    </submittedName>
</protein>
<keyword evidence="1" id="KW-1133">Transmembrane helix</keyword>
<evidence type="ECO:0000313" key="2">
    <source>
        <dbReference type="EMBL" id="KZT31961.1"/>
    </source>
</evidence>
<dbReference type="AlphaFoldDB" id="A0A165X9A8"/>
<accession>A0A165X9A8</accession>
<organism evidence="2 3">
    <name type="scientific">Sistotremastrum suecicum HHB10207 ss-3</name>
    <dbReference type="NCBI Taxonomy" id="1314776"/>
    <lineage>
        <taxon>Eukaryota</taxon>
        <taxon>Fungi</taxon>
        <taxon>Dikarya</taxon>
        <taxon>Basidiomycota</taxon>
        <taxon>Agaricomycotina</taxon>
        <taxon>Agaricomycetes</taxon>
        <taxon>Sistotremastrales</taxon>
        <taxon>Sistotremastraceae</taxon>
        <taxon>Sistotremastrum</taxon>
    </lineage>
</organism>
<dbReference type="Proteomes" id="UP000076798">
    <property type="component" value="Unassembled WGS sequence"/>
</dbReference>
<evidence type="ECO:0000256" key="1">
    <source>
        <dbReference type="SAM" id="Phobius"/>
    </source>
</evidence>
<dbReference type="EMBL" id="KV428418">
    <property type="protein sequence ID" value="KZT31961.1"/>
    <property type="molecule type" value="Genomic_DNA"/>
</dbReference>
<keyword evidence="1" id="KW-0812">Transmembrane</keyword>
<proteinExistence type="predicted"/>
<keyword evidence="1" id="KW-0472">Membrane</keyword>